<keyword evidence="3" id="KW-1185">Reference proteome</keyword>
<name>A0A7T8QWE1_CALRO</name>
<dbReference type="EMBL" id="CP045891">
    <property type="protein sequence ID" value="QQP57531.1"/>
    <property type="molecule type" value="Genomic_DNA"/>
</dbReference>
<dbReference type="AlphaFoldDB" id="A0A7T8QWE1"/>
<feature type="non-terminal residue" evidence="2">
    <location>
        <position position="1"/>
    </location>
</feature>
<sequence>FDPPSRRSYACTSYLSHLIHGADGLRSILPATAWSALVTSLIALFLVQAYWGFA</sequence>
<evidence type="ECO:0000313" key="3">
    <source>
        <dbReference type="Proteomes" id="UP000595437"/>
    </source>
</evidence>
<protein>
    <submittedName>
        <fullName evidence="2">Uncharacterized protein</fullName>
    </submittedName>
</protein>
<evidence type="ECO:0000313" key="2">
    <source>
        <dbReference type="EMBL" id="QQP57531.1"/>
    </source>
</evidence>
<gene>
    <name evidence="2" type="ORF">FKW44_002550</name>
</gene>
<feature type="non-terminal residue" evidence="2">
    <location>
        <position position="54"/>
    </location>
</feature>
<accession>A0A7T8QWE1</accession>
<dbReference type="Proteomes" id="UP000595437">
    <property type="component" value="Chromosome 2"/>
</dbReference>
<keyword evidence="1" id="KW-0812">Transmembrane</keyword>
<reference evidence="3" key="1">
    <citation type="submission" date="2021-01" db="EMBL/GenBank/DDBJ databases">
        <title>Caligus Genome Assembly.</title>
        <authorList>
            <person name="Gallardo-Escarate C."/>
        </authorList>
    </citation>
    <scope>NUCLEOTIDE SEQUENCE [LARGE SCALE GENOMIC DNA]</scope>
</reference>
<feature type="transmembrane region" description="Helical" evidence="1">
    <location>
        <begin position="33"/>
        <end position="53"/>
    </location>
</feature>
<proteinExistence type="predicted"/>
<keyword evidence="1" id="KW-1133">Transmembrane helix</keyword>
<organism evidence="2 3">
    <name type="scientific">Caligus rogercresseyi</name>
    <name type="common">Sea louse</name>
    <dbReference type="NCBI Taxonomy" id="217165"/>
    <lineage>
        <taxon>Eukaryota</taxon>
        <taxon>Metazoa</taxon>
        <taxon>Ecdysozoa</taxon>
        <taxon>Arthropoda</taxon>
        <taxon>Crustacea</taxon>
        <taxon>Multicrustacea</taxon>
        <taxon>Hexanauplia</taxon>
        <taxon>Copepoda</taxon>
        <taxon>Siphonostomatoida</taxon>
        <taxon>Caligidae</taxon>
        <taxon>Caligus</taxon>
    </lineage>
</organism>
<keyword evidence="1" id="KW-0472">Membrane</keyword>
<evidence type="ECO:0000256" key="1">
    <source>
        <dbReference type="SAM" id="Phobius"/>
    </source>
</evidence>